<dbReference type="EMBL" id="LAZR01026052">
    <property type="protein sequence ID" value="KKL69933.1"/>
    <property type="molecule type" value="Genomic_DNA"/>
</dbReference>
<dbReference type="AlphaFoldDB" id="A0A0F9E7D3"/>
<organism evidence="1">
    <name type="scientific">marine sediment metagenome</name>
    <dbReference type="NCBI Taxonomy" id="412755"/>
    <lineage>
        <taxon>unclassified sequences</taxon>
        <taxon>metagenomes</taxon>
        <taxon>ecological metagenomes</taxon>
    </lineage>
</organism>
<name>A0A0F9E7D3_9ZZZZ</name>
<proteinExistence type="predicted"/>
<protein>
    <submittedName>
        <fullName evidence="1">Uncharacterized protein</fullName>
    </submittedName>
</protein>
<comment type="caution">
    <text evidence="1">The sequence shown here is derived from an EMBL/GenBank/DDBJ whole genome shotgun (WGS) entry which is preliminary data.</text>
</comment>
<gene>
    <name evidence="1" type="ORF">LCGC14_2109970</name>
</gene>
<sequence>MANKPKRLDTNYLGQHHEFFGDVTPIQSNELEKGMVTRFLYKGKERVIFIVAGTWKGKVHGLDLKHIPRRPFLTVVNAPEVWSEQKLYDMRINTPMVKPFDAYRTFDRGKIGSLKKVFYDSSLQPTEKGEQEIEQPDQVQAFDQALGEGI</sequence>
<accession>A0A0F9E7D3</accession>
<reference evidence="1" key="1">
    <citation type="journal article" date="2015" name="Nature">
        <title>Complex archaea that bridge the gap between prokaryotes and eukaryotes.</title>
        <authorList>
            <person name="Spang A."/>
            <person name="Saw J.H."/>
            <person name="Jorgensen S.L."/>
            <person name="Zaremba-Niedzwiedzka K."/>
            <person name="Martijn J."/>
            <person name="Lind A.E."/>
            <person name="van Eijk R."/>
            <person name="Schleper C."/>
            <person name="Guy L."/>
            <person name="Ettema T.J."/>
        </authorList>
    </citation>
    <scope>NUCLEOTIDE SEQUENCE</scope>
</reference>
<evidence type="ECO:0000313" key="1">
    <source>
        <dbReference type="EMBL" id="KKL69933.1"/>
    </source>
</evidence>